<protein>
    <submittedName>
        <fullName evidence="3">Zinc-ribbon domain-containing protein</fullName>
    </submittedName>
</protein>
<accession>A0A9D2TEM3</accession>
<gene>
    <name evidence="3" type="ORF">H9931_12805</name>
</gene>
<reference evidence="3" key="2">
    <citation type="submission" date="2021-04" db="EMBL/GenBank/DDBJ databases">
        <authorList>
            <person name="Gilroy R."/>
        </authorList>
    </citation>
    <scope>NUCLEOTIDE SEQUENCE</scope>
    <source>
        <strain evidence="3">CHK198-12963</strain>
    </source>
</reference>
<dbReference type="Proteomes" id="UP000823863">
    <property type="component" value="Unassembled WGS sequence"/>
</dbReference>
<sequence length="132" mass="14728">MADLKGSLSKGLTAINVKTSTFLEAKKIQTYISTLNAEIEGLQKEIGRLAYEEWQENGTVSLAKIGEPLMEISRKKQTIEEQKKAAEELELKEQQILGTSESQKPSKIFCPNCGQAYDTPVKFCRKCGTKLQ</sequence>
<feature type="coiled-coil region" evidence="1">
    <location>
        <begin position="25"/>
        <end position="99"/>
    </location>
</feature>
<keyword evidence="1" id="KW-0175">Coiled coil</keyword>
<feature type="domain" description="Zinc-ribbon" evidence="2">
    <location>
        <begin position="109"/>
        <end position="131"/>
    </location>
</feature>
<name>A0A9D2TEM3_9FIRM</name>
<evidence type="ECO:0000313" key="4">
    <source>
        <dbReference type="Proteomes" id="UP000823863"/>
    </source>
</evidence>
<evidence type="ECO:0000313" key="3">
    <source>
        <dbReference type="EMBL" id="HJC67570.1"/>
    </source>
</evidence>
<dbReference type="EMBL" id="DWWB01000077">
    <property type="protein sequence ID" value="HJC67570.1"/>
    <property type="molecule type" value="Genomic_DNA"/>
</dbReference>
<evidence type="ECO:0000259" key="2">
    <source>
        <dbReference type="Pfam" id="PF13240"/>
    </source>
</evidence>
<comment type="caution">
    <text evidence="3">The sequence shown here is derived from an EMBL/GenBank/DDBJ whole genome shotgun (WGS) entry which is preliminary data.</text>
</comment>
<evidence type="ECO:0000256" key="1">
    <source>
        <dbReference type="SAM" id="Coils"/>
    </source>
</evidence>
<organism evidence="3 4">
    <name type="scientific">Candidatus Enterocloster excrementigallinarum</name>
    <dbReference type="NCBI Taxonomy" id="2838558"/>
    <lineage>
        <taxon>Bacteria</taxon>
        <taxon>Bacillati</taxon>
        <taxon>Bacillota</taxon>
        <taxon>Clostridia</taxon>
        <taxon>Lachnospirales</taxon>
        <taxon>Lachnospiraceae</taxon>
        <taxon>Enterocloster</taxon>
    </lineage>
</organism>
<dbReference type="Pfam" id="PF13240">
    <property type="entry name" value="Zn_Ribbon_1"/>
    <property type="match status" value="1"/>
</dbReference>
<dbReference type="AlphaFoldDB" id="A0A9D2TEM3"/>
<proteinExistence type="predicted"/>
<dbReference type="InterPro" id="IPR026870">
    <property type="entry name" value="Zinc_ribbon_dom"/>
</dbReference>
<reference evidence="3" key="1">
    <citation type="journal article" date="2021" name="PeerJ">
        <title>Extensive microbial diversity within the chicken gut microbiome revealed by metagenomics and culture.</title>
        <authorList>
            <person name="Gilroy R."/>
            <person name="Ravi A."/>
            <person name="Getino M."/>
            <person name="Pursley I."/>
            <person name="Horton D.L."/>
            <person name="Alikhan N.F."/>
            <person name="Baker D."/>
            <person name="Gharbi K."/>
            <person name="Hall N."/>
            <person name="Watson M."/>
            <person name="Adriaenssens E.M."/>
            <person name="Foster-Nyarko E."/>
            <person name="Jarju S."/>
            <person name="Secka A."/>
            <person name="Antonio M."/>
            <person name="Oren A."/>
            <person name="Chaudhuri R.R."/>
            <person name="La Ragione R."/>
            <person name="Hildebrand F."/>
            <person name="Pallen M.J."/>
        </authorList>
    </citation>
    <scope>NUCLEOTIDE SEQUENCE</scope>
    <source>
        <strain evidence="3">CHK198-12963</strain>
    </source>
</reference>